<feature type="non-terminal residue" evidence="1">
    <location>
        <position position="61"/>
    </location>
</feature>
<gene>
    <name evidence="1" type="primary">ORF19924</name>
</gene>
<name>A0A0B6YAG9_9EUPU</name>
<reference evidence="1" key="1">
    <citation type="submission" date="2014-12" db="EMBL/GenBank/DDBJ databases">
        <title>Insight into the proteome of Arion vulgaris.</title>
        <authorList>
            <person name="Aradska J."/>
            <person name="Bulat T."/>
            <person name="Smidak R."/>
            <person name="Sarate P."/>
            <person name="Gangsoo J."/>
            <person name="Sialana F."/>
            <person name="Bilban M."/>
            <person name="Lubec G."/>
        </authorList>
    </citation>
    <scope>NUCLEOTIDE SEQUENCE</scope>
    <source>
        <tissue evidence="1">Skin</tissue>
    </source>
</reference>
<proteinExistence type="predicted"/>
<protein>
    <submittedName>
        <fullName evidence="1">Uncharacterized protein</fullName>
    </submittedName>
</protein>
<sequence length="61" mass="6820">MLTGLNREMSCSMNLDCQQEVLVGAPQFLIQISLHVRDLKPMRREGDLREGGGPFGMCIVQ</sequence>
<dbReference type="EMBL" id="HACG01006467">
    <property type="protein sequence ID" value="CEK53332.1"/>
    <property type="molecule type" value="Transcribed_RNA"/>
</dbReference>
<evidence type="ECO:0000313" key="1">
    <source>
        <dbReference type="EMBL" id="CEK53332.1"/>
    </source>
</evidence>
<organism evidence="1">
    <name type="scientific">Arion vulgaris</name>
    <dbReference type="NCBI Taxonomy" id="1028688"/>
    <lineage>
        <taxon>Eukaryota</taxon>
        <taxon>Metazoa</taxon>
        <taxon>Spiralia</taxon>
        <taxon>Lophotrochozoa</taxon>
        <taxon>Mollusca</taxon>
        <taxon>Gastropoda</taxon>
        <taxon>Heterobranchia</taxon>
        <taxon>Euthyneura</taxon>
        <taxon>Panpulmonata</taxon>
        <taxon>Eupulmonata</taxon>
        <taxon>Stylommatophora</taxon>
        <taxon>Helicina</taxon>
        <taxon>Arionoidea</taxon>
        <taxon>Arionidae</taxon>
        <taxon>Arion</taxon>
    </lineage>
</organism>
<accession>A0A0B6YAG9</accession>
<dbReference type="AlphaFoldDB" id="A0A0B6YAG9"/>